<reference evidence="15" key="1">
    <citation type="submission" date="2022-07" db="EMBL/GenBank/DDBJ databases">
        <title>Phylogenomic reconstructions and comparative analyses of Kickxellomycotina fungi.</title>
        <authorList>
            <person name="Reynolds N.K."/>
            <person name="Stajich J.E."/>
            <person name="Barry K."/>
            <person name="Grigoriev I.V."/>
            <person name="Crous P."/>
            <person name="Smith M.E."/>
        </authorList>
    </citation>
    <scope>NUCLEOTIDE SEQUENCE</scope>
    <source>
        <strain evidence="15">BCRC 34381</strain>
    </source>
</reference>
<keyword evidence="6" id="KW-0597">Phosphoprotein</keyword>
<evidence type="ECO:0000256" key="13">
    <source>
        <dbReference type="SAM" id="MobiDB-lite"/>
    </source>
</evidence>
<feature type="region of interest" description="Disordered" evidence="13">
    <location>
        <begin position="592"/>
        <end position="785"/>
    </location>
</feature>
<evidence type="ECO:0000313" key="16">
    <source>
        <dbReference type="Proteomes" id="UP001143981"/>
    </source>
</evidence>
<feature type="compositionally biased region" description="Low complexity" evidence="13">
    <location>
        <begin position="1"/>
        <end position="19"/>
    </location>
</feature>
<evidence type="ECO:0000256" key="4">
    <source>
        <dbReference type="ARBA" id="ARBA00012483"/>
    </source>
</evidence>
<evidence type="ECO:0000256" key="6">
    <source>
        <dbReference type="ARBA" id="ARBA00022553"/>
    </source>
</evidence>
<evidence type="ECO:0000256" key="10">
    <source>
        <dbReference type="ARBA" id="ARBA00022833"/>
    </source>
</evidence>
<evidence type="ECO:0000256" key="12">
    <source>
        <dbReference type="PROSITE-ProRule" id="PRU00175"/>
    </source>
</evidence>
<dbReference type="GO" id="GO:0072344">
    <property type="term" value="P:rescue of stalled ribosome"/>
    <property type="evidence" value="ECO:0007669"/>
    <property type="project" value="InterPro"/>
</dbReference>
<keyword evidence="5" id="KW-0963">Cytoplasm</keyword>
<dbReference type="GO" id="GO:0061630">
    <property type="term" value="F:ubiquitin protein ligase activity"/>
    <property type="evidence" value="ECO:0007669"/>
    <property type="project" value="UniProtKB-EC"/>
</dbReference>
<comment type="caution">
    <text evidence="15">The sequence shown here is derived from an EMBL/GenBank/DDBJ whole genome shotgun (WGS) entry which is preliminary data.</text>
</comment>
<comment type="pathway">
    <text evidence="3">Protein modification; protein ubiquitination.</text>
</comment>
<dbReference type="InterPro" id="IPR041888">
    <property type="entry name" value="RING-HC_ZNF598/HEL2"/>
</dbReference>
<dbReference type="GO" id="GO:0043022">
    <property type="term" value="F:ribosome binding"/>
    <property type="evidence" value="ECO:0007669"/>
    <property type="project" value="TreeGrafter"/>
</dbReference>
<keyword evidence="9 12" id="KW-0863">Zinc-finger</keyword>
<dbReference type="EC" id="2.3.2.27" evidence="4"/>
<comment type="subcellular location">
    <subcellularLocation>
        <location evidence="2">Cytoplasm</location>
    </subcellularLocation>
</comment>
<evidence type="ECO:0000256" key="7">
    <source>
        <dbReference type="ARBA" id="ARBA00022679"/>
    </source>
</evidence>
<evidence type="ECO:0000256" key="5">
    <source>
        <dbReference type="ARBA" id="ARBA00022490"/>
    </source>
</evidence>
<feature type="compositionally biased region" description="Polar residues" evidence="13">
    <location>
        <begin position="753"/>
        <end position="766"/>
    </location>
</feature>
<feature type="compositionally biased region" description="Low complexity" evidence="13">
    <location>
        <begin position="592"/>
        <end position="603"/>
    </location>
</feature>
<feature type="region of interest" description="Disordered" evidence="13">
    <location>
        <begin position="1"/>
        <end position="64"/>
    </location>
</feature>
<name>A0A9W7YJ29_9FUNG</name>
<dbReference type="EMBL" id="JANBOI010000005">
    <property type="protein sequence ID" value="KAJ1736014.1"/>
    <property type="molecule type" value="Genomic_DNA"/>
</dbReference>
<comment type="catalytic activity">
    <reaction evidence="1">
        <text>S-ubiquitinyl-[E2 ubiquitin-conjugating enzyme]-L-cysteine + [acceptor protein]-L-lysine = [E2 ubiquitin-conjugating enzyme]-L-cysteine + N(6)-ubiquitinyl-[acceptor protein]-L-lysine.</text>
        <dbReference type="EC" id="2.3.2.27"/>
    </reaction>
</comment>
<evidence type="ECO:0000256" key="1">
    <source>
        <dbReference type="ARBA" id="ARBA00000900"/>
    </source>
</evidence>
<dbReference type="GO" id="GO:0005737">
    <property type="term" value="C:cytoplasm"/>
    <property type="evidence" value="ECO:0007669"/>
    <property type="project" value="UniProtKB-SubCell"/>
</dbReference>
<evidence type="ECO:0000256" key="9">
    <source>
        <dbReference type="ARBA" id="ARBA00022771"/>
    </source>
</evidence>
<dbReference type="CDD" id="cd16615">
    <property type="entry name" value="RING-HC_ZNF598"/>
    <property type="match status" value="1"/>
</dbReference>
<dbReference type="OrthoDB" id="3838338at2759"/>
<feature type="compositionally biased region" description="Low complexity" evidence="13">
    <location>
        <begin position="613"/>
        <end position="626"/>
    </location>
</feature>
<evidence type="ECO:0000259" key="14">
    <source>
        <dbReference type="PROSITE" id="PS50089"/>
    </source>
</evidence>
<evidence type="ECO:0000313" key="15">
    <source>
        <dbReference type="EMBL" id="KAJ1736014.1"/>
    </source>
</evidence>
<keyword evidence="16" id="KW-1185">Reference proteome</keyword>
<dbReference type="PANTHER" id="PTHR22938:SF0">
    <property type="entry name" value="E3 UBIQUITIN-PROTEIN LIGASE ZNF598"/>
    <property type="match status" value="1"/>
</dbReference>
<dbReference type="Pfam" id="PF23202">
    <property type="entry name" value="PAH_ZNF598"/>
    <property type="match status" value="1"/>
</dbReference>
<evidence type="ECO:0000256" key="11">
    <source>
        <dbReference type="ARBA" id="ARBA00035113"/>
    </source>
</evidence>
<feature type="compositionally biased region" description="Low complexity" evidence="13">
    <location>
        <begin position="466"/>
        <end position="478"/>
    </location>
</feature>
<dbReference type="SUPFAM" id="SSF57850">
    <property type="entry name" value="RING/U-box"/>
    <property type="match status" value="1"/>
</dbReference>
<comment type="similarity">
    <text evidence="11">Belongs to the ZNF598/HEL2 family.</text>
</comment>
<dbReference type="GO" id="GO:0016567">
    <property type="term" value="P:protein ubiquitination"/>
    <property type="evidence" value="ECO:0007669"/>
    <property type="project" value="TreeGrafter"/>
</dbReference>
<dbReference type="InterPro" id="IPR013087">
    <property type="entry name" value="Znf_C2H2_type"/>
</dbReference>
<dbReference type="InterPro" id="IPR056437">
    <property type="entry name" value="Znf-C2H2_ZNF598/HEL2"/>
</dbReference>
<gene>
    <name evidence="15" type="ORF">LPJ61_000231</name>
</gene>
<feature type="region of interest" description="Disordered" evidence="13">
    <location>
        <begin position="344"/>
        <end position="478"/>
    </location>
</feature>
<feature type="domain" description="RING-type" evidence="14">
    <location>
        <begin position="72"/>
        <end position="112"/>
    </location>
</feature>
<dbReference type="InterPro" id="IPR001841">
    <property type="entry name" value="Znf_RING"/>
</dbReference>
<feature type="compositionally biased region" description="Pro residues" evidence="13">
    <location>
        <begin position="630"/>
        <end position="642"/>
    </location>
</feature>
<keyword evidence="7" id="KW-0808">Transferase</keyword>
<dbReference type="PROSITE" id="PS00028">
    <property type="entry name" value="ZINC_FINGER_C2H2_1"/>
    <property type="match status" value="1"/>
</dbReference>
<dbReference type="SMART" id="SM00355">
    <property type="entry name" value="ZnF_C2H2"/>
    <property type="match status" value="3"/>
</dbReference>
<dbReference type="PROSITE" id="PS50089">
    <property type="entry name" value="ZF_RING_2"/>
    <property type="match status" value="1"/>
</dbReference>
<dbReference type="Proteomes" id="UP001143981">
    <property type="component" value="Unassembled WGS sequence"/>
</dbReference>
<dbReference type="GO" id="GO:0008270">
    <property type="term" value="F:zinc ion binding"/>
    <property type="evidence" value="ECO:0007669"/>
    <property type="project" value="UniProtKB-KW"/>
</dbReference>
<evidence type="ECO:0000256" key="3">
    <source>
        <dbReference type="ARBA" id="ARBA00004906"/>
    </source>
</evidence>
<accession>A0A9W7YJ29</accession>
<proteinExistence type="inferred from homology"/>
<dbReference type="Pfam" id="PF23230">
    <property type="entry name" value="zf-C2H2_13"/>
    <property type="match status" value="1"/>
</dbReference>
<organism evidence="15 16">
    <name type="scientific">Coemansia biformis</name>
    <dbReference type="NCBI Taxonomy" id="1286918"/>
    <lineage>
        <taxon>Eukaryota</taxon>
        <taxon>Fungi</taxon>
        <taxon>Fungi incertae sedis</taxon>
        <taxon>Zoopagomycota</taxon>
        <taxon>Kickxellomycotina</taxon>
        <taxon>Kickxellomycetes</taxon>
        <taxon>Kickxellales</taxon>
        <taxon>Kickxellaceae</taxon>
        <taxon>Coemansia</taxon>
    </lineage>
</organism>
<sequence>MAPPKSAAAKPSGPNSTSSSGGGGGGDKTRQPKGKQPSRREPKGNPVQPEQDSSPERPETGDDGAGGGEAICFICADTVMFYAVGECDHRTCFRCNLRLRALFKSKGCPYCKTELETVIYTRDADVAFAELQARPQLLEDQSLGIKFDCNEARDATEQARRLSCPHRKCQHVASDGWKGLKDHARTKHALQFCDLCLKNKKSFPHEHRLFSKPQLRSHYARGDGAGFTGHPECEFCRMSFYDHDQLFEHCRSKHEQCFLCVRNGAGRHVYYANYQSLEDHFNADHVPCKQASCLERKFVVFENELDLQSHELEEHGGAIVGQRARREAKQVNVDFRYAANRGAPAAIGSGSRSRQRPAASGRRPATMTVSGPDAAGVSIAGRARPASFGRISGNEPRPPAAGVSDRQPHGRSATPLQSSESEPEPQPETLWPTLGPGPSVSDIAQASRPAGGAIRDQAPTGFGNLSAAASNNPAHPAPAVLPAETMAQHQELLQRVSAYLSHREQPVERFRQLTTRYKNGAMPAGDYVQNCWLLFLTVPGKNAKEMIQKTIRSVAALLPDADLQSSLQKALDRHRIEQQQFPALTPLVGSKSARAAASAPPSRVLVIKPGAKPSSPRSGWSGSSLSQPTPRVPAPSTAPKPSQPLQAQRAAVSAAPAPASTPAPAALPESAFPSLGAGSGVAARTHVHRQSGGPSHASYSAKFAQPASSSGPRLPAAQSAAPEFPNLPQASRPRRHIPPLDPHATSAWEQPASLASRTANARASSGSDKKQAPSAKGKQVLYYVG</sequence>
<keyword evidence="10" id="KW-0862">Zinc</keyword>
<feature type="compositionally biased region" description="Low complexity" evidence="13">
    <location>
        <begin position="647"/>
        <end position="671"/>
    </location>
</feature>
<dbReference type="PANTHER" id="PTHR22938">
    <property type="entry name" value="ZINC FINGER PROTEIN 598"/>
    <property type="match status" value="1"/>
</dbReference>
<dbReference type="Pfam" id="PF25447">
    <property type="entry name" value="RING_ZNF598"/>
    <property type="match status" value="1"/>
</dbReference>
<evidence type="ECO:0000256" key="8">
    <source>
        <dbReference type="ARBA" id="ARBA00022723"/>
    </source>
</evidence>
<keyword evidence="8" id="KW-0479">Metal-binding</keyword>
<dbReference type="InterPro" id="IPR044288">
    <property type="entry name" value="ZNF598/HEL2"/>
</dbReference>
<dbReference type="InterPro" id="IPR013083">
    <property type="entry name" value="Znf_RING/FYVE/PHD"/>
</dbReference>
<dbReference type="Gene3D" id="3.30.40.10">
    <property type="entry name" value="Zinc/RING finger domain, C3HC4 (zinc finger)"/>
    <property type="match status" value="1"/>
</dbReference>
<evidence type="ECO:0000256" key="2">
    <source>
        <dbReference type="ARBA" id="ARBA00004496"/>
    </source>
</evidence>
<dbReference type="AlphaFoldDB" id="A0A9W7YJ29"/>
<protein>
    <recommendedName>
        <fullName evidence="4">RING-type E3 ubiquitin transferase</fullName>
        <ecNumber evidence="4">2.3.2.27</ecNumber>
    </recommendedName>
</protein>
<dbReference type="InterPro" id="IPR057634">
    <property type="entry name" value="PAH_ZNF598/HEL2"/>
</dbReference>